<comment type="caution">
    <text evidence="10">The sequence shown here is derived from an EMBL/GenBank/DDBJ whole genome shotgun (WGS) entry which is preliminary data.</text>
</comment>
<dbReference type="PROSITE" id="PS51257">
    <property type="entry name" value="PROKAR_LIPOPROTEIN"/>
    <property type="match status" value="1"/>
</dbReference>
<dbReference type="RefSeq" id="WP_131259762.1">
    <property type="nucleotide sequence ID" value="NZ_JBHSUS010000001.1"/>
</dbReference>
<evidence type="ECO:0000256" key="4">
    <source>
        <dbReference type="ARBA" id="ARBA00022475"/>
    </source>
</evidence>
<keyword evidence="7" id="KW-0564">Palmitate</keyword>
<evidence type="ECO:0000256" key="7">
    <source>
        <dbReference type="ARBA" id="ARBA00023139"/>
    </source>
</evidence>
<feature type="signal peptide" evidence="9">
    <location>
        <begin position="1"/>
        <end position="19"/>
    </location>
</feature>
<organism evidence="10 11">
    <name type="scientific">Pseudobowmanella zhangzhouensis</name>
    <dbReference type="NCBI Taxonomy" id="1537679"/>
    <lineage>
        <taxon>Bacteria</taxon>
        <taxon>Pseudomonadati</taxon>
        <taxon>Pseudomonadota</taxon>
        <taxon>Gammaproteobacteria</taxon>
        <taxon>Alteromonadales</taxon>
        <taxon>Alteromonadaceae</taxon>
    </lineage>
</organism>
<keyword evidence="6" id="KW-0472">Membrane</keyword>
<evidence type="ECO:0000256" key="5">
    <source>
        <dbReference type="ARBA" id="ARBA00022729"/>
    </source>
</evidence>
<dbReference type="PANTHER" id="PTHR41164:SF1">
    <property type="entry name" value="CURLI PRODUCTION ASSEMBLY_TRANSPORT COMPONENT CSGG"/>
    <property type="match status" value="1"/>
</dbReference>
<proteinExistence type="inferred from homology"/>
<dbReference type="Proteomes" id="UP001596364">
    <property type="component" value="Unassembled WGS sequence"/>
</dbReference>
<evidence type="ECO:0000313" key="10">
    <source>
        <dbReference type="EMBL" id="MFC6440852.1"/>
    </source>
</evidence>
<gene>
    <name evidence="10" type="ORF">ACFP85_11925</name>
</gene>
<accession>A0ABW1XNV2</accession>
<comment type="function">
    <text evidence="1">May be involved in the biogenesis of curli organelles.</text>
</comment>
<keyword evidence="8" id="KW-0449">Lipoprotein</keyword>
<dbReference type="EMBL" id="JBHSUS010000001">
    <property type="protein sequence ID" value="MFC6440852.1"/>
    <property type="molecule type" value="Genomic_DNA"/>
</dbReference>
<evidence type="ECO:0000313" key="11">
    <source>
        <dbReference type="Proteomes" id="UP001596364"/>
    </source>
</evidence>
<feature type="chain" id="PRO_5047540585" description="Curli production assembly/transport component CsgG" evidence="9">
    <location>
        <begin position="20"/>
        <end position="316"/>
    </location>
</feature>
<evidence type="ECO:0000256" key="6">
    <source>
        <dbReference type="ARBA" id="ARBA00023136"/>
    </source>
</evidence>
<evidence type="ECO:0000256" key="8">
    <source>
        <dbReference type="ARBA" id="ARBA00023288"/>
    </source>
</evidence>
<protein>
    <recommendedName>
        <fullName evidence="3">Curli production assembly/transport component CsgG</fullName>
    </recommendedName>
</protein>
<name>A0ABW1XNV2_9ALTE</name>
<comment type="similarity">
    <text evidence="2">Belongs to the CsgG family.</text>
</comment>
<evidence type="ECO:0000256" key="2">
    <source>
        <dbReference type="ARBA" id="ARBA00008899"/>
    </source>
</evidence>
<keyword evidence="11" id="KW-1185">Reference proteome</keyword>
<dbReference type="PANTHER" id="PTHR41164">
    <property type="entry name" value="CURLI PRODUCTION ASSEMBLY/TRANSPORT COMPONENT CSGG"/>
    <property type="match status" value="1"/>
</dbReference>
<evidence type="ECO:0000256" key="1">
    <source>
        <dbReference type="ARBA" id="ARBA00003989"/>
    </source>
</evidence>
<sequence>MKRIALYGLGLVCCLSLQACTSSTRGTVNQVNNSGPQVSPTLVQPQEMGLKRVVAISRFTDESKRANSFLVDNQGNKLGKQAADILAARLTDTNKFIMLERDAIEQVKQEGALEDDFNQVGADYLIVGSISEFGRSTTSEVGVFSRNKIQIANATVNVRLINTKNGQIIYSEEGSGEARSEANRVFGVGETAAYDTSLDDKAISAALSKLVSNIIEKLSDSPWQAYLVAKEGNQLMMTGGQSQGVKIGETFSILVRGKQMKNPQTGMMIELPAREVGKLTVQAFTGKGENELSLCELVSGNIDSSDLTQYVIREIE</sequence>
<evidence type="ECO:0000256" key="9">
    <source>
        <dbReference type="SAM" id="SignalP"/>
    </source>
</evidence>
<reference evidence="11" key="1">
    <citation type="journal article" date="2019" name="Int. J. Syst. Evol. Microbiol.">
        <title>The Global Catalogue of Microorganisms (GCM) 10K type strain sequencing project: providing services to taxonomists for standard genome sequencing and annotation.</title>
        <authorList>
            <consortium name="The Broad Institute Genomics Platform"/>
            <consortium name="The Broad Institute Genome Sequencing Center for Infectious Disease"/>
            <person name="Wu L."/>
            <person name="Ma J."/>
        </authorList>
    </citation>
    <scope>NUCLEOTIDE SEQUENCE [LARGE SCALE GENOMIC DNA]</scope>
    <source>
        <strain evidence="11">CGMCC 1.16031</strain>
    </source>
</reference>
<dbReference type="SUPFAM" id="SSF52964">
    <property type="entry name" value="TolB, N-terminal domain"/>
    <property type="match status" value="1"/>
</dbReference>
<evidence type="ECO:0000256" key="3">
    <source>
        <dbReference type="ARBA" id="ARBA00014028"/>
    </source>
</evidence>
<dbReference type="InterPro" id="IPR005534">
    <property type="entry name" value="Curli_assmbl/transp-comp_CsgG"/>
</dbReference>
<keyword evidence="4" id="KW-1003">Cell membrane</keyword>
<dbReference type="Pfam" id="PF03783">
    <property type="entry name" value="CsgG"/>
    <property type="match status" value="1"/>
</dbReference>
<dbReference type="Gene3D" id="3.40.50.10610">
    <property type="entry name" value="ABC-type transport auxiliary lipoprotein component"/>
    <property type="match status" value="1"/>
</dbReference>
<keyword evidence="5 9" id="KW-0732">Signal</keyword>